<keyword evidence="5" id="KW-1185">Reference proteome</keyword>
<feature type="region of interest" description="Disordered" evidence="1">
    <location>
        <begin position="38"/>
        <end position="59"/>
    </location>
</feature>
<dbReference type="EMBL" id="FNRS01000001">
    <property type="protein sequence ID" value="SEC71847.1"/>
    <property type="molecule type" value="Genomic_DNA"/>
</dbReference>
<gene>
    <name evidence="3" type="ORF">SAMN04490203_2974</name>
    <name evidence="2" type="ORF">TU78_19145</name>
</gene>
<dbReference type="OrthoDB" id="6904472at2"/>
<evidence type="ECO:0000256" key="1">
    <source>
        <dbReference type="SAM" id="MobiDB-lite"/>
    </source>
</evidence>
<reference evidence="2 4" key="1">
    <citation type="submission" date="2015-02" db="EMBL/GenBank/DDBJ databases">
        <title>Pseudomonas helleri sp. nov. and Pseudomonas weihenstephanensis sp. nov., isolated from raw cows milk.</title>
        <authorList>
            <person name="von Neubeck M."/>
            <person name="Huptas C."/>
            <person name="Wenning M."/>
            <person name="Scherer S."/>
        </authorList>
    </citation>
    <scope>NUCLEOTIDE SEQUENCE [LARGE SCALE GENOMIC DNA]</scope>
    <source>
        <strain evidence="2 4">DSM 21104</strain>
    </source>
</reference>
<dbReference type="AlphaFoldDB" id="A0A0J6GLQ4"/>
<sequence>MHTTATLHVHPACASDRRLIEQLQATTGCIVILHNHKPRLVPHSNRPAPFDPNNGGHAA</sequence>
<dbReference type="RefSeq" id="WP_048383170.1">
    <property type="nucleotide sequence ID" value="NZ_FNRS01000001.1"/>
</dbReference>
<comment type="caution">
    <text evidence="2">The sequence shown here is derived from an EMBL/GenBank/DDBJ whole genome shotgun (WGS) entry which is preliminary data.</text>
</comment>
<dbReference type="STRING" id="47884.SAMN04490203_2974"/>
<proteinExistence type="predicted"/>
<dbReference type="Proteomes" id="UP000183155">
    <property type="component" value="Unassembled WGS sequence"/>
</dbReference>
<dbReference type="PATRIC" id="fig|47884.3.peg.4330"/>
<protein>
    <submittedName>
        <fullName evidence="2">Uncharacterized protein</fullName>
    </submittedName>
</protein>
<evidence type="ECO:0000313" key="3">
    <source>
        <dbReference type="EMBL" id="SEC71847.1"/>
    </source>
</evidence>
<dbReference type="EMBL" id="JYLA01000008">
    <property type="protein sequence ID" value="KMM83303.1"/>
    <property type="molecule type" value="Genomic_DNA"/>
</dbReference>
<dbReference type="Proteomes" id="UP000036395">
    <property type="component" value="Unassembled WGS sequence"/>
</dbReference>
<accession>A0A0J6GLQ4</accession>
<evidence type="ECO:0000313" key="5">
    <source>
        <dbReference type="Proteomes" id="UP000183155"/>
    </source>
</evidence>
<evidence type="ECO:0000313" key="2">
    <source>
        <dbReference type="EMBL" id="KMM83303.1"/>
    </source>
</evidence>
<organism evidence="2 4">
    <name type="scientific">Pseudomonas taetrolens</name>
    <dbReference type="NCBI Taxonomy" id="47884"/>
    <lineage>
        <taxon>Bacteria</taxon>
        <taxon>Pseudomonadati</taxon>
        <taxon>Pseudomonadota</taxon>
        <taxon>Gammaproteobacteria</taxon>
        <taxon>Pseudomonadales</taxon>
        <taxon>Pseudomonadaceae</taxon>
        <taxon>Pseudomonas</taxon>
    </lineage>
</organism>
<reference evidence="3 5" key="2">
    <citation type="submission" date="2016-10" db="EMBL/GenBank/DDBJ databases">
        <authorList>
            <person name="Varghese N."/>
            <person name="Submissions S."/>
        </authorList>
    </citation>
    <scope>NUCLEOTIDE SEQUENCE [LARGE SCALE GENOMIC DNA]</scope>
    <source>
        <strain evidence="3 5">BS3652</strain>
    </source>
</reference>
<name>A0A0J6GLQ4_PSETA</name>
<evidence type="ECO:0000313" key="4">
    <source>
        <dbReference type="Proteomes" id="UP000036395"/>
    </source>
</evidence>